<dbReference type="AlphaFoldDB" id="A0AAV4X2E8"/>
<organism evidence="2 3">
    <name type="scientific">Caerostris extrusa</name>
    <name type="common">Bark spider</name>
    <name type="synonym">Caerostris bankana</name>
    <dbReference type="NCBI Taxonomy" id="172846"/>
    <lineage>
        <taxon>Eukaryota</taxon>
        <taxon>Metazoa</taxon>
        <taxon>Ecdysozoa</taxon>
        <taxon>Arthropoda</taxon>
        <taxon>Chelicerata</taxon>
        <taxon>Arachnida</taxon>
        <taxon>Araneae</taxon>
        <taxon>Araneomorphae</taxon>
        <taxon>Entelegynae</taxon>
        <taxon>Araneoidea</taxon>
        <taxon>Araneidae</taxon>
        <taxon>Caerostris</taxon>
    </lineage>
</organism>
<evidence type="ECO:0000313" key="2">
    <source>
        <dbReference type="EMBL" id="GIY88170.1"/>
    </source>
</evidence>
<accession>A0AAV4X2E8</accession>
<proteinExistence type="predicted"/>
<evidence type="ECO:0000256" key="1">
    <source>
        <dbReference type="SAM" id="MobiDB-lite"/>
    </source>
</evidence>
<evidence type="ECO:0000313" key="3">
    <source>
        <dbReference type="Proteomes" id="UP001054945"/>
    </source>
</evidence>
<dbReference type="EMBL" id="BPLR01017027">
    <property type="protein sequence ID" value="GIY88170.1"/>
    <property type="molecule type" value="Genomic_DNA"/>
</dbReference>
<name>A0AAV4X2E8_CAEEX</name>
<protein>
    <submittedName>
        <fullName evidence="2">Uncharacterized protein</fullName>
    </submittedName>
</protein>
<feature type="region of interest" description="Disordered" evidence="1">
    <location>
        <begin position="1"/>
        <end position="46"/>
    </location>
</feature>
<reference evidence="2 3" key="1">
    <citation type="submission" date="2021-06" db="EMBL/GenBank/DDBJ databases">
        <title>Caerostris extrusa draft genome.</title>
        <authorList>
            <person name="Kono N."/>
            <person name="Arakawa K."/>
        </authorList>
    </citation>
    <scope>NUCLEOTIDE SEQUENCE [LARGE SCALE GENOMIC DNA]</scope>
</reference>
<gene>
    <name evidence="2" type="ORF">CEXT_120641</name>
</gene>
<feature type="compositionally biased region" description="Basic and acidic residues" evidence="1">
    <location>
        <begin position="31"/>
        <end position="42"/>
    </location>
</feature>
<comment type="caution">
    <text evidence="2">The sequence shown here is derived from an EMBL/GenBank/DDBJ whole genome shotgun (WGS) entry which is preliminary data.</text>
</comment>
<feature type="compositionally biased region" description="Polar residues" evidence="1">
    <location>
        <begin position="67"/>
        <end position="77"/>
    </location>
</feature>
<dbReference type="Proteomes" id="UP001054945">
    <property type="component" value="Unassembled WGS sequence"/>
</dbReference>
<feature type="region of interest" description="Disordered" evidence="1">
    <location>
        <begin position="58"/>
        <end position="113"/>
    </location>
</feature>
<keyword evidence="3" id="KW-1185">Reference proteome</keyword>
<sequence length="113" mass="12821">MRLHNPSHLFADSEQITAERGHHGRLSAPTDWRRKDHPRDTTPPHSFQLIRHRHSIKSQKACEPEQTVYTPGSTLRGNSHRGAELLNGVGSCQVRPQADRAHTRRSAPTTRHT</sequence>